<dbReference type="EMBL" id="GBRH01275947">
    <property type="protein sequence ID" value="JAD21948.1"/>
    <property type="molecule type" value="Transcribed_RNA"/>
</dbReference>
<proteinExistence type="predicted"/>
<sequence>MYTVSRKLFIFINC</sequence>
<name>A0A0A8Y9E6_ARUDO</name>
<organism evidence="1">
    <name type="scientific">Arundo donax</name>
    <name type="common">Giant reed</name>
    <name type="synonym">Donax arundinaceus</name>
    <dbReference type="NCBI Taxonomy" id="35708"/>
    <lineage>
        <taxon>Eukaryota</taxon>
        <taxon>Viridiplantae</taxon>
        <taxon>Streptophyta</taxon>
        <taxon>Embryophyta</taxon>
        <taxon>Tracheophyta</taxon>
        <taxon>Spermatophyta</taxon>
        <taxon>Magnoliopsida</taxon>
        <taxon>Liliopsida</taxon>
        <taxon>Poales</taxon>
        <taxon>Poaceae</taxon>
        <taxon>PACMAD clade</taxon>
        <taxon>Arundinoideae</taxon>
        <taxon>Arundineae</taxon>
        <taxon>Arundo</taxon>
    </lineage>
</organism>
<reference evidence="1" key="1">
    <citation type="submission" date="2014-09" db="EMBL/GenBank/DDBJ databases">
        <authorList>
            <person name="Magalhaes I.L.F."/>
            <person name="Oliveira U."/>
            <person name="Santos F.R."/>
            <person name="Vidigal T.H.D.A."/>
            <person name="Brescovit A.D."/>
            <person name="Santos A.J."/>
        </authorList>
    </citation>
    <scope>NUCLEOTIDE SEQUENCE</scope>
    <source>
        <tissue evidence="1">Shoot tissue taken approximately 20 cm above the soil surface</tissue>
    </source>
</reference>
<protein>
    <submittedName>
        <fullName evidence="1">Uncharacterized protein</fullName>
    </submittedName>
</protein>
<accession>A0A0A8Y9E6</accession>
<evidence type="ECO:0000313" key="1">
    <source>
        <dbReference type="EMBL" id="JAD21948.1"/>
    </source>
</evidence>
<reference evidence="1" key="2">
    <citation type="journal article" date="2015" name="Data Brief">
        <title>Shoot transcriptome of the giant reed, Arundo donax.</title>
        <authorList>
            <person name="Barrero R.A."/>
            <person name="Guerrero F.D."/>
            <person name="Moolhuijzen P."/>
            <person name="Goolsby J.A."/>
            <person name="Tidwell J."/>
            <person name="Bellgard S.E."/>
            <person name="Bellgard M.I."/>
        </authorList>
    </citation>
    <scope>NUCLEOTIDE SEQUENCE</scope>
    <source>
        <tissue evidence="1">Shoot tissue taken approximately 20 cm above the soil surface</tissue>
    </source>
</reference>